<keyword evidence="7" id="KW-0547">Nucleotide-binding</keyword>
<evidence type="ECO:0000256" key="2">
    <source>
        <dbReference type="ARBA" id="ARBA00022475"/>
    </source>
</evidence>
<evidence type="ECO:0000313" key="7">
    <source>
        <dbReference type="EMBL" id="CUQ20216.1"/>
    </source>
</evidence>
<dbReference type="GO" id="GO:0006865">
    <property type="term" value="P:amino acid transport"/>
    <property type="evidence" value="ECO:0007669"/>
    <property type="project" value="UniProtKB-KW"/>
</dbReference>
<dbReference type="Pfam" id="PF00005">
    <property type="entry name" value="ABC_tran"/>
    <property type="match status" value="1"/>
</dbReference>
<gene>
    <name evidence="7" type="primary">metN2_4</name>
    <name evidence="7" type="ORF">ERS852523_04361</name>
</gene>
<dbReference type="Gene3D" id="3.40.50.300">
    <property type="entry name" value="P-loop containing nucleotide triphosphate hydrolases"/>
    <property type="match status" value="1"/>
</dbReference>
<keyword evidence="7" id="KW-0378">Hydrolase</keyword>
<keyword evidence="2" id="KW-1003">Cell membrane</keyword>
<dbReference type="GO" id="GO:0016887">
    <property type="term" value="F:ATP hydrolysis activity"/>
    <property type="evidence" value="ECO:0007669"/>
    <property type="project" value="InterPro"/>
</dbReference>
<dbReference type="SUPFAM" id="SSF52540">
    <property type="entry name" value="P-loop containing nucleoside triphosphate hydrolases"/>
    <property type="match status" value="1"/>
</dbReference>
<accession>A0A174UFW9</accession>
<keyword evidence="5" id="KW-0472">Membrane</keyword>
<dbReference type="PANTHER" id="PTHR43166:SF30">
    <property type="entry name" value="METHIONINE IMPORT ATP-BINDING PROTEIN METN"/>
    <property type="match status" value="1"/>
</dbReference>
<dbReference type="EMBL" id="CZAW01000108">
    <property type="protein sequence ID" value="CUQ20216.1"/>
    <property type="molecule type" value="Genomic_DNA"/>
</dbReference>
<reference evidence="7 8" key="1">
    <citation type="submission" date="2015-09" db="EMBL/GenBank/DDBJ databases">
        <authorList>
            <consortium name="Pathogen Informatics"/>
        </authorList>
    </citation>
    <scope>NUCLEOTIDE SEQUENCE [LARGE SCALE GENOMIC DNA]</scope>
    <source>
        <strain evidence="7 8">2789STDY5834911</strain>
    </source>
</reference>
<evidence type="ECO:0000256" key="3">
    <source>
        <dbReference type="ARBA" id="ARBA00022967"/>
    </source>
</evidence>
<keyword evidence="3" id="KW-1278">Translocase</keyword>
<dbReference type="Proteomes" id="UP000095712">
    <property type="component" value="Unassembled WGS sequence"/>
</dbReference>
<evidence type="ECO:0000256" key="4">
    <source>
        <dbReference type="ARBA" id="ARBA00022970"/>
    </source>
</evidence>
<organism evidence="7 8">
    <name type="scientific">Blautia wexlerae</name>
    <dbReference type="NCBI Taxonomy" id="418240"/>
    <lineage>
        <taxon>Bacteria</taxon>
        <taxon>Bacillati</taxon>
        <taxon>Bacillota</taxon>
        <taxon>Clostridia</taxon>
        <taxon>Lachnospirales</taxon>
        <taxon>Lachnospiraceae</taxon>
        <taxon>Blautia</taxon>
    </lineage>
</organism>
<dbReference type="InterPro" id="IPR027417">
    <property type="entry name" value="P-loop_NTPase"/>
</dbReference>
<protein>
    <submittedName>
        <fullName evidence="7">Methionine import ATP-binding protein MetN 2</fullName>
        <ecNumber evidence="7">3.6.3.-</ecNumber>
    </submittedName>
</protein>
<dbReference type="GO" id="GO:0005524">
    <property type="term" value="F:ATP binding"/>
    <property type="evidence" value="ECO:0007669"/>
    <property type="project" value="UniProtKB-KW"/>
</dbReference>
<evidence type="ECO:0000313" key="8">
    <source>
        <dbReference type="Proteomes" id="UP000095712"/>
    </source>
</evidence>
<name>A0A174UFW9_9FIRM</name>
<dbReference type="AlphaFoldDB" id="A0A174UFW9"/>
<keyword evidence="4" id="KW-0029">Amino-acid transport</keyword>
<evidence type="ECO:0000256" key="1">
    <source>
        <dbReference type="ARBA" id="ARBA00022448"/>
    </source>
</evidence>
<dbReference type="RefSeq" id="WP_055154147.1">
    <property type="nucleotide sequence ID" value="NZ_CZAW01000108.1"/>
</dbReference>
<feature type="domain" description="ABC transporter" evidence="6">
    <location>
        <begin position="42"/>
        <end position="156"/>
    </location>
</feature>
<dbReference type="InterPro" id="IPR003439">
    <property type="entry name" value="ABC_transporter-like_ATP-bd"/>
</dbReference>
<dbReference type="InterPro" id="IPR050086">
    <property type="entry name" value="MetN_ABC_transporter-like"/>
</dbReference>
<evidence type="ECO:0000259" key="6">
    <source>
        <dbReference type="Pfam" id="PF00005"/>
    </source>
</evidence>
<dbReference type="EC" id="3.6.3.-" evidence="7"/>
<dbReference type="PANTHER" id="PTHR43166">
    <property type="entry name" value="AMINO ACID IMPORT ATP-BINDING PROTEIN"/>
    <property type="match status" value="1"/>
</dbReference>
<sequence length="189" mass="21993">MITIQNLKEQMKGYTLEITDLNILTGDIFGIYIDDLECKERLINLISLLEIPSKGNIKIGGIDTNDKRYQTYLRRKIGVITKNLLLIDNYNVELNIVLPIDLSAQTKNNERLIAIAKDFNLENSLKAYPKELDWVKQVSVLFARCIYNMYELIIADIDMLNEEQLLTLLNLCKTHKYTLIFFTMHVEFL</sequence>
<evidence type="ECO:0000256" key="5">
    <source>
        <dbReference type="ARBA" id="ARBA00023136"/>
    </source>
</evidence>
<keyword evidence="7" id="KW-0067">ATP-binding</keyword>
<proteinExistence type="predicted"/>
<keyword evidence="1" id="KW-0813">Transport</keyword>